<dbReference type="PANTHER" id="PTHR43443">
    <property type="entry name" value="3-HEXULOSE-6-PHOSPHATE ISOMERASE"/>
    <property type="match status" value="1"/>
</dbReference>
<name>A0A7C2ZPG6_9CREN</name>
<dbReference type="CDD" id="cd05005">
    <property type="entry name" value="SIS_PHI"/>
    <property type="match status" value="1"/>
</dbReference>
<dbReference type="GO" id="GO:1901135">
    <property type="term" value="P:carbohydrate derivative metabolic process"/>
    <property type="evidence" value="ECO:0007669"/>
    <property type="project" value="InterPro"/>
</dbReference>
<comment type="similarity">
    <text evidence="1">Belongs to the SIS family. PHI subfamily.</text>
</comment>
<dbReference type="InterPro" id="IPR001347">
    <property type="entry name" value="SIS_dom"/>
</dbReference>
<dbReference type="EMBL" id="DSGT01000001">
    <property type="protein sequence ID" value="HEW52584.1"/>
    <property type="molecule type" value="Genomic_DNA"/>
</dbReference>
<dbReference type="SUPFAM" id="SSF53697">
    <property type="entry name" value="SIS domain"/>
    <property type="match status" value="1"/>
</dbReference>
<gene>
    <name evidence="3" type="primary">hxlB</name>
    <name evidence="3" type="ORF">ENO77_00110</name>
</gene>
<dbReference type="Pfam" id="PF01380">
    <property type="entry name" value="SIS"/>
    <property type="match status" value="1"/>
</dbReference>
<comment type="caution">
    <text evidence="3">The sequence shown here is derived from an EMBL/GenBank/DDBJ whole genome shotgun (WGS) entry which is preliminary data.</text>
</comment>
<dbReference type="InterPro" id="IPR046348">
    <property type="entry name" value="SIS_dom_sf"/>
</dbReference>
<dbReference type="PROSITE" id="PS51464">
    <property type="entry name" value="SIS"/>
    <property type="match status" value="1"/>
</dbReference>
<dbReference type="AlphaFoldDB" id="A0A7C2ZPG6"/>
<keyword evidence="3" id="KW-0413">Isomerase</keyword>
<accession>A0A7C2ZPG6</accession>
<dbReference type="GO" id="GO:0016853">
    <property type="term" value="F:isomerase activity"/>
    <property type="evidence" value="ECO:0007669"/>
    <property type="project" value="UniProtKB-KW"/>
</dbReference>
<organism evidence="3">
    <name type="scientific">Ignisphaera aggregans</name>
    <dbReference type="NCBI Taxonomy" id="334771"/>
    <lineage>
        <taxon>Archaea</taxon>
        <taxon>Thermoproteota</taxon>
        <taxon>Thermoprotei</taxon>
        <taxon>Desulfurococcales</taxon>
        <taxon>Desulfurococcaceae</taxon>
        <taxon>Ignisphaera</taxon>
    </lineage>
</organism>
<protein>
    <submittedName>
        <fullName evidence="3">6-phospho-3-hexuloisomerase</fullName>
    </submittedName>
</protein>
<dbReference type="GO" id="GO:0097367">
    <property type="term" value="F:carbohydrate derivative binding"/>
    <property type="evidence" value="ECO:0007669"/>
    <property type="project" value="InterPro"/>
</dbReference>
<reference evidence="3" key="1">
    <citation type="journal article" date="2020" name="mSystems">
        <title>Genome- and Community-Level Interaction Insights into Carbon Utilization and Element Cycling Functions of Hydrothermarchaeota in Hydrothermal Sediment.</title>
        <authorList>
            <person name="Zhou Z."/>
            <person name="Liu Y."/>
            <person name="Xu W."/>
            <person name="Pan J."/>
            <person name="Luo Z.H."/>
            <person name="Li M."/>
        </authorList>
    </citation>
    <scope>NUCLEOTIDE SEQUENCE [LARGE SCALE GENOMIC DNA]</scope>
    <source>
        <strain evidence="3">SpSt-16</strain>
    </source>
</reference>
<evidence type="ECO:0000256" key="1">
    <source>
        <dbReference type="ARBA" id="ARBA00009235"/>
    </source>
</evidence>
<dbReference type="InterPro" id="IPR017552">
    <property type="entry name" value="PHI/rmpB"/>
</dbReference>
<feature type="domain" description="SIS" evidence="2">
    <location>
        <begin position="35"/>
        <end position="190"/>
    </location>
</feature>
<dbReference type="PANTHER" id="PTHR43443:SF1">
    <property type="entry name" value="3-HEXULOSE-6-PHOSPHATE ISOMERASE"/>
    <property type="match status" value="1"/>
</dbReference>
<proteinExistence type="inferred from homology"/>
<sequence length="204" mass="21962">MAKELPTFYKAYLQIANFIINSLAVFKPSQVSRFVEELIKAYGSSKKVLVVGAGRSGLVGRAFALRLKHLGFDVYVLGDTIVSPVNEGDVVVAISGSGRTALIVTAVEAAKRVGATVVAVTSYADSPLAKLADIVVEVPGRTKISDVEDYFARQVLGIHEPLAPLGTLFEDCAVVFLDSVIAELMVRLSKNEEELRSRHANIEV</sequence>
<dbReference type="Gene3D" id="3.40.50.10490">
    <property type="entry name" value="Glucose-6-phosphate isomerase like protein, domain 1"/>
    <property type="match status" value="1"/>
</dbReference>
<evidence type="ECO:0000259" key="2">
    <source>
        <dbReference type="PROSITE" id="PS51464"/>
    </source>
</evidence>
<dbReference type="NCBIfam" id="TIGR03127">
    <property type="entry name" value="RuMP_HxlB"/>
    <property type="match status" value="1"/>
</dbReference>
<evidence type="ECO:0000313" key="3">
    <source>
        <dbReference type="EMBL" id="HEW52584.1"/>
    </source>
</evidence>